<keyword evidence="2" id="KW-1185">Reference proteome</keyword>
<proteinExistence type="predicted"/>
<dbReference type="AlphaFoldDB" id="A0A0R3LK54"/>
<comment type="caution">
    <text evidence="1">The sequence shown here is derived from an EMBL/GenBank/DDBJ whole genome shotgun (WGS) entry which is preliminary data.</text>
</comment>
<dbReference type="OrthoDB" id="7860705at2"/>
<dbReference type="STRING" id="280332.CQ12_11505"/>
<dbReference type="RefSeq" id="WP_063799772.1">
    <property type="nucleotide sequence ID" value="NZ_LLXZ01000118.1"/>
</dbReference>
<name>A0A0R3LK54_9BRAD</name>
<evidence type="ECO:0000313" key="2">
    <source>
        <dbReference type="Proteomes" id="UP000050863"/>
    </source>
</evidence>
<dbReference type="Proteomes" id="UP000050863">
    <property type="component" value="Unassembled WGS sequence"/>
</dbReference>
<evidence type="ECO:0008006" key="3">
    <source>
        <dbReference type="Google" id="ProtNLM"/>
    </source>
</evidence>
<gene>
    <name evidence="1" type="ORF">CQ12_11505</name>
</gene>
<accession>A0A0R3LK54</accession>
<dbReference type="InterPro" id="IPR010767">
    <property type="entry name" value="Phage_CGC-2007_Cje0229"/>
</dbReference>
<dbReference type="Pfam" id="PF07087">
    <property type="entry name" value="DUF1353"/>
    <property type="match status" value="1"/>
</dbReference>
<organism evidence="1 2">
    <name type="scientific">Bradyrhizobium jicamae</name>
    <dbReference type="NCBI Taxonomy" id="280332"/>
    <lineage>
        <taxon>Bacteria</taxon>
        <taxon>Pseudomonadati</taxon>
        <taxon>Pseudomonadota</taxon>
        <taxon>Alphaproteobacteria</taxon>
        <taxon>Hyphomicrobiales</taxon>
        <taxon>Nitrobacteraceae</taxon>
        <taxon>Bradyrhizobium</taxon>
    </lineage>
</organism>
<reference evidence="1 2" key="1">
    <citation type="submission" date="2014-03" db="EMBL/GenBank/DDBJ databases">
        <title>Bradyrhizobium valentinum sp. nov., isolated from effective nodules of Lupinus mariae-josephae, a lupine endemic of basic-lime soils in Eastern Spain.</title>
        <authorList>
            <person name="Duran D."/>
            <person name="Rey L."/>
            <person name="Navarro A."/>
            <person name="Busquets A."/>
            <person name="Imperial J."/>
            <person name="Ruiz-Argueso T."/>
        </authorList>
    </citation>
    <scope>NUCLEOTIDE SEQUENCE [LARGE SCALE GENOMIC DNA]</scope>
    <source>
        <strain evidence="1 2">PAC68</strain>
    </source>
</reference>
<sequence length="217" mass="23849">MTVRAGTQKSRREVLATILAIPFLSATSGLAYSEGKFVGKVAAEWIDDSRRMRLLAPFEFIDANGRRWPVPAGTIIDGASIPRVFWSVIGGPFEGAYRGPSVIHDYFCDVRTRKYPEVHLNFHECMLAAGVSPSLAWLMYRAVAVFGPKWPDPKIPAKCEIVGKDYDFDFCTQNAVRPEATTPSATKAELQAFANGLEGKVDPADLAKLRQSIDATP</sequence>
<evidence type="ECO:0000313" key="1">
    <source>
        <dbReference type="EMBL" id="KRR06205.1"/>
    </source>
</evidence>
<dbReference type="EMBL" id="LLXZ01000118">
    <property type="protein sequence ID" value="KRR06205.1"/>
    <property type="molecule type" value="Genomic_DNA"/>
</dbReference>
<protein>
    <recommendedName>
        <fullName evidence="3">DUF1353 domain-containing protein</fullName>
    </recommendedName>
</protein>